<dbReference type="STRING" id="1163617.SCD_n02583"/>
<protein>
    <submittedName>
        <fullName evidence="1">Uncharacterized protein</fullName>
    </submittedName>
</protein>
<dbReference type="EMBL" id="AP013066">
    <property type="protein sequence ID" value="BAN36385.1"/>
    <property type="molecule type" value="Genomic_DNA"/>
</dbReference>
<dbReference type="Proteomes" id="UP000015559">
    <property type="component" value="Chromosome"/>
</dbReference>
<sequence>MEYPSETIHGFDSPLVTVRLAVTNFFRGLDRLFTAISYAEAGNLDKVQEMLDQNKAMKKQ</sequence>
<name>S6AAZ1_SULDS</name>
<reference evidence="1 2" key="1">
    <citation type="journal article" date="2012" name="Appl. Environ. Microbiol.">
        <title>Draft genome sequence of a psychrotolerant sulfur-oxidizing bacterium, Sulfuricella denitrificans skB26, and proteomic insights into cold adaptation.</title>
        <authorList>
            <person name="Watanabe T."/>
            <person name="Kojima H."/>
            <person name="Fukui M."/>
        </authorList>
    </citation>
    <scope>NUCLEOTIDE SEQUENCE [LARGE SCALE GENOMIC DNA]</scope>
    <source>
        <strain evidence="2">skB26</strain>
    </source>
</reference>
<gene>
    <name evidence="1" type="ORF">SCD_n02583</name>
</gene>
<evidence type="ECO:0000313" key="2">
    <source>
        <dbReference type="Proteomes" id="UP000015559"/>
    </source>
</evidence>
<proteinExistence type="predicted"/>
<dbReference type="KEGG" id="sdr:SCD_n02583"/>
<dbReference type="HOGENOM" id="CLU_2940125_0_0_4"/>
<dbReference type="AlphaFoldDB" id="S6AAZ1"/>
<dbReference type="OrthoDB" id="9985515at2"/>
<accession>S6AAZ1</accession>
<organism evidence="1 2">
    <name type="scientific">Sulfuricella denitrificans (strain DSM 22764 / NBRC 105220 / skB26)</name>
    <dbReference type="NCBI Taxonomy" id="1163617"/>
    <lineage>
        <taxon>Bacteria</taxon>
        <taxon>Pseudomonadati</taxon>
        <taxon>Pseudomonadota</taxon>
        <taxon>Betaproteobacteria</taxon>
        <taxon>Nitrosomonadales</taxon>
        <taxon>Sulfuricellaceae</taxon>
        <taxon>Sulfuricella</taxon>
    </lineage>
</organism>
<keyword evidence="2" id="KW-1185">Reference proteome</keyword>
<dbReference type="RefSeq" id="WP_009207656.1">
    <property type="nucleotide sequence ID" value="NC_022357.1"/>
</dbReference>
<evidence type="ECO:0000313" key="1">
    <source>
        <dbReference type="EMBL" id="BAN36385.1"/>
    </source>
</evidence>